<organism evidence="1 2">
    <name type="scientific">Seminavis robusta</name>
    <dbReference type="NCBI Taxonomy" id="568900"/>
    <lineage>
        <taxon>Eukaryota</taxon>
        <taxon>Sar</taxon>
        <taxon>Stramenopiles</taxon>
        <taxon>Ochrophyta</taxon>
        <taxon>Bacillariophyta</taxon>
        <taxon>Bacillariophyceae</taxon>
        <taxon>Bacillariophycidae</taxon>
        <taxon>Naviculales</taxon>
        <taxon>Naviculaceae</taxon>
        <taxon>Seminavis</taxon>
    </lineage>
</organism>
<dbReference type="Proteomes" id="UP001153069">
    <property type="component" value="Unassembled WGS sequence"/>
</dbReference>
<evidence type="ECO:0000313" key="2">
    <source>
        <dbReference type="Proteomes" id="UP001153069"/>
    </source>
</evidence>
<sequence>MVLSPAQPSSKPLVSTNCLSRELVGRLMVQYYIPELEFDEIGDVWGLPSLHPIHSFAVFLSKSAACWMAFAQAWGAQPVVIIILVTLPLHTPIPNSARFWDGLKGWVNL</sequence>
<dbReference type="EMBL" id="CAICTM010004685">
    <property type="protein sequence ID" value="CAB9532006.1"/>
    <property type="molecule type" value="Genomic_DNA"/>
</dbReference>
<feature type="non-terminal residue" evidence="1">
    <location>
        <position position="109"/>
    </location>
</feature>
<reference evidence="1" key="1">
    <citation type="submission" date="2020-06" db="EMBL/GenBank/DDBJ databases">
        <authorList>
            <consortium name="Plant Systems Biology data submission"/>
        </authorList>
    </citation>
    <scope>NUCLEOTIDE SEQUENCE</scope>
    <source>
        <strain evidence="1">D6</strain>
    </source>
</reference>
<protein>
    <submittedName>
        <fullName evidence="1">Uncharacterized protein</fullName>
    </submittedName>
</protein>
<proteinExistence type="predicted"/>
<comment type="caution">
    <text evidence="1">The sequence shown here is derived from an EMBL/GenBank/DDBJ whole genome shotgun (WGS) entry which is preliminary data.</text>
</comment>
<name>A0A9N8F5E1_9STRA</name>
<gene>
    <name evidence="1" type="ORF">SEMRO_4687_G354470.1</name>
</gene>
<keyword evidence="2" id="KW-1185">Reference proteome</keyword>
<evidence type="ECO:0000313" key="1">
    <source>
        <dbReference type="EMBL" id="CAB9532006.1"/>
    </source>
</evidence>
<dbReference type="AlphaFoldDB" id="A0A9N8F5E1"/>
<accession>A0A9N8F5E1</accession>